<feature type="compositionally biased region" description="Polar residues" evidence="23">
    <location>
        <begin position="895"/>
        <end position="912"/>
    </location>
</feature>
<dbReference type="InterPro" id="IPR000687">
    <property type="entry name" value="RIO_kinase"/>
</dbReference>
<evidence type="ECO:0000256" key="5">
    <source>
        <dbReference type="ARBA" id="ARBA00016038"/>
    </source>
</evidence>
<keyword evidence="7" id="KW-0690">Ribosome biogenesis</keyword>
<proteinExistence type="inferred from homology"/>
<comment type="catalytic activity">
    <reaction evidence="16">
        <text>L-threonyl-[protein] + ATP = O-phospho-L-threonyl-[protein] + ADP + H(+)</text>
        <dbReference type="Rhea" id="RHEA:46608"/>
        <dbReference type="Rhea" id="RHEA-COMP:11060"/>
        <dbReference type="Rhea" id="RHEA-COMP:11605"/>
        <dbReference type="ChEBI" id="CHEBI:15378"/>
        <dbReference type="ChEBI" id="CHEBI:30013"/>
        <dbReference type="ChEBI" id="CHEBI:30616"/>
        <dbReference type="ChEBI" id="CHEBI:61977"/>
        <dbReference type="ChEBI" id="CHEBI:456216"/>
        <dbReference type="EC" id="2.7.11.1"/>
    </reaction>
</comment>
<evidence type="ECO:0000256" key="18">
    <source>
        <dbReference type="ARBA" id="ARBA00049360"/>
    </source>
</evidence>
<feature type="compositionally biased region" description="Low complexity" evidence="23">
    <location>
        <begin position="466"/>
        <end position="481"/>
    </location>
</feature>
<evidence type="ECO:0000256" key="21">
    <source>
        <dbReference type="ARBA" id="ARBA00068838"/>
    </source>
</evidence>
<dbReference type="Pfam" id="PF01163">
    <property type="entry name" value="RIO1"/>
    <property type="match status" value="1"/>
</dbReference>
<gene>
    <name evidence="25" type="ORF">CALMAC_LOCUS17185</name>
</gene>
<evidence type="ECO:0000256" key="14">
    <source>
        <dbReference type="ARBA" id="ARBA00022840"/>
    </source>
</evidence>
<dbReference type="InterPro" id="IPR038797">
    <property type="entry name" value="Fltp"/>
</dbReference>
<dbReference type="Pfam" id="PF22611">
    <property type="entry name" value="CFAP126"/>
    <property type="match status" value="1"/>
</dbReference>
<keyword evidence="12" id="KW-0418">Kinase</keyword>
<comment type="similarity">
    <text evidence="3">Belongs to the protein kinase superfamily. RIO-type Ser/Thr kinase family.</text>
</comment>
<keyword evidence="8" id="KW-0723">Serine/threonine-protein kinase</keyword>
<comment type="subcellular location">
    <subcellularLocation>
        <location evidence="2">Cytoplasm</location>
    </subcellularLocation>
</comment>
<feature type="compositionally biased region" description="Polar residues" evidence="23">
    <location>
        <begin position="935"/>
        <end position="945"/>
    </location>
</feature>
<keyword evidence="9" id="KW-0808">Transferase</keyword>
<feature type="compositionally biased region" description="Basic and acidic residues" evidence="23">
    <location>
        <begin position="856"/>
        <end position="873"/>
    </location>
</feature>
<evidence type="ECO:0000256" key="22">
    <source>
        <dbReference type="ARBA" id="ARBA00076008"/>
    </source>
</evidence>
<evidence type="ECO:0000313" key="26">
    <source>
        <dbReference type="Proteomes" id="UP000410492"/>
    </source>
</evidence>
<evidence type="ECO:0000256" key="19">
    <source>
        <dbReference type="ARBA" id="ARBA00057025"/>
    </source>
</evidence>
<dbReference type="FunFam" id="1.10.510.10:FF:000232">
    <property type="entry name" value="Serine/threonine-protein kinase RIO1"/>
    <property type="match status" value="1"/>
</dbReference>
<feature type="region of interest" description="Disordered" evidence="23">
    <location>
        <begin position="1"/>
        <end position="86"/>
    </location>
</feature>
<feature type="compositionally biased region" description="Basic and acidic residues" evidence="23">
    <location>
        <begin position="816"/>
        <end position="828"/>
    </location>
</feature>
<dbReference type="PROSITE" id="PS01245">
    <property type="entry name" value="RIO1"/>
    <property type="match status" value="1"/>
</dbReference>
<evidence type="ECO:0000256" key="9">
    <source>
        <dbReference type="ARBA" id="ARBA00022679"/>
    </source>
</evidence>
<evidence type="ECO:0000256" key="6">
    <source>
        <dbReference type="ARBA" id="ARBA00022490"/>
    </source>
</evidence>
<evidence type="ECO:0000256" key="15">
    <source>
        <dbReference type="ARBA" id="ARBA00022842"/>
    </source>
</evidence>
<dbReference type="CDD" id="cd05147">
    <property type="entry name" value="RIO1_euk"/>
    <property type="match status" value="1"/>
</dbReference>
<name>A0A653DFM8_CALMS</name>
<dbReference type="OrthoDB" id="521617at2759"/>
<evidence type="ECO:0000259" key="24">
    <source>
        <dbReference type="SMART" id="SM00090"/>
    </source>
</evidence>
<feature type="compositionally biased region" description="Polar residues" evidence="23">
    <location>
        <begin position="62"/>
        <end position="86"/>
    </location>
</feature>
<dbReference type="Pfam" id="PF16071">
    <property type="entry name" value="DUF4812"/>
    <property type="match status" value="1"/>
</dbReference>
<dbReference type="InterPro" id="IPR011009">
    <property type="entry name" value="Kinase-like_dom_sf"/>
</dbReference>
<organism evidence="25 26">
    <name type="scientific">Callosobruchus maculatus</name>
    <name type="common">Southern cowpea weevil</name>
    <name type="synonym">Pulse bruchid</name>
    <dbReference type="NCBI Taxonomy" id="64391"/>
    <lineage>
        <taxon>Eukaryota</taxon>
        <taxon>Metazoa</taxon>
        <taxon>Ecdysozoa</taxon>
        <taxon>Arthropoda</taxon>
        <taxon>Hexapoda</taxon>
        <taxon>Insecta</taxon>
        <taxon>Pterygota</taxon>
        <taxon>Neoptera</taxon>
        <taxon>Endopterygota</taxon>
        <taxon>Coleoptera</taxon>
        <taxon>Polyphaga</taxon>
        <taxon>Cucujiformia</taxon>
        <taxon>Chrysomeloidea</taxon>
        <taxon>Chrysomelidae</taxon>
        <taxon>Bruchinae</taxon>
        <taxon>Bruchini</taxon>
        <taxon>Callosobruchus</taxon>
    </lineage>
</organism>
<evidence type="ECO:0000256" key="3">
    <source>
        <dbReference type="ARBA" id="ARBA00009196"/>
    </source>
</evidence>
<sequence>MGTLAKVPLTEEEMFCDAEEDLPDVKNLNVDEEQSDEYKDAVDSDDEEYSDEEDFYDEDYLQGTSHHGHSNPQQASNKVTNYQPSDNQFKKYSHKINVEKFEVDSLPHHAANLLQENEKRMESNRIRTKDKHDRATAEQVMDPKTRMILFKLLNKNIISEINGCISTGKEANVYHASASSGKEYAIKIYKTSILIFKDRDKYVSGEFRFRHGYCKHNPRKMVRTWAEKEMRNLVRMVSNGLNVPEPILLKSHVLVMGFIGKEGWPAPKLKDVDLTHSKAREIYRDVVIIMWKLYNKCKLVHADLSEFNMLYHNGQICIIDVSQSVEHDHPHALEFLRKDCTNITEFFKKKEVATMTVKELFNFITDISITEENMEDCLDKLAERAAEKSDVSPTDQVDEEVFKQAYIPKRLTEVVDFERDINQVKSGLENDLVYKTLVGLKSDLSTVQKPELLSDKEDSSDETDSGSESGSSDSSDGEGQSNFTDSSRPRHETAEEKKARKKAVKEAKAEKRKTKYEGTFKPTWLRNWEVPKITSARPKRRTGVTSPIADEKGHLLPDVPRRELDPWGDFQCTWRLPKKIDRRTADKISGLEKLNRFRRRSKKHATDYDTYKDQPEKGICDGTRKENHHTIQEKLREIEDQSNQNGGQGGNKENENASNIQPYVPGDLTEEKDRPDSYNELSANRYPKQKELQKGFPKLRDDFSRRDVPEEDITQKAEEFCIGYKGYPGYGPTRCTKLKVYRPKSSAPKPKEDDLDAITSFDRRWRFIRQRKVSPMDLAICWDLTPVDPNDEPKPPPHIDGSNGSVAPAVFTLVHTPKEDEEKRKGEEENCDGIHGCGPMFDHTNKGEDTKDYFFHRTKSPRDSVHENTRRSSESSGAKSRAKSAYNVNRKDSNSNHSADSSLRSRAKSATNVHEIEKRTNSRSNSKSSCGSNNVYKSTPNLNNNDDTRCNGVNCRKKRTMLFNKYCMACELKKNPLKDTRPKAEYKMAFKAGVPQKTVSRSWYYLKIPRQRNPYAVRSYTIDSLAPPFSFQKACNREEYPEHFRLATVYQHSYKPIVARKRPLMQTVFK</sequence>
<comment type="catalytic activity">
    <reaction evidence="17">
        <text>L-seryl-[protein] + ATP = O-phospho-L-seryl-[protein] + ADP + H(+)</text>
        <dbReference type="Rhea" id="RHEA:17989"/>
        <dbReference type="Rhea" id="RHEA-COMP:9863"/>
        <dbReference type="Rhea" id="RHEA-COMP:11604"/>
        <dbReference type="ChEBI" id="CHEBI:15378"/>
        <dbReference type="ChEBI" id="CHEBI:29999"/>
        <dbReference type="ChEBI" id="CHEBI:30616"/>
        <dbReference type="ChEBI" id="CHEBI:83421"/>
        <dbReference type="ChEBI" id="CHEBI:456216"/>
        <dbReference type="EC" id="2.7.11.1"/>
    </reaction>
</comment>
<evidence type="ECO:0000256" key="10">
    <source>
        <dbReference type="ARBA" id="ARBA00022723"/>
    </source>
</evidence>
<feature type="region of interest" description="Disordered" evidence="23">
    <location>
        <begin position="449"/>
        <end position="513"/>
    </location>
</feature>
<evidence type="ECO:0000256" key="13">
    <source>
        <dbReference type="ARBA" id="ARBA00022801"/>
    </source>
</evidence>
<evidence type="ECO:0000256" key="4">
    <source>
        <dbReference type="ARBA" id="ARBA00012513"/>
    </source>
</evidence>
<dbReference type="FunFam" id="3.30.200.20:FF:000148">
    <property type="entry name" value="Serine/threonine-protein kinase RIO1"/>
    <property type="match status" value="1"/>
</dbReference>
<protein>
    <recommendedName>
        <fullName evidence="5">Serine/threonine-protein kinase RIO1</fullName>
        <ecNumber evidence="4">2.7.11.1</ecNumber>
    </recommendedName>
    <alternativeName>
        <fullName evidence="22">RIO kinase 1</fullName>
    </alternativeName>
    <alternativeName>
        <fullName evidence="21">Serine/threonine-protein kinase rio1</fullName>
    </alternativeName>
</protein>
<dbReference type="Gene3D" id="3.30.200.20">
    <property type="entry name" value="Phosphorylase Kinase, domain 1"/>
    <property type="match status" value="1"/>
</dbReference>
<feature type="region of interest" description="Disordered" evidence="23">
    <location>
        <begin position="637"/>
        <end position="681"/>
    </location>
</feature>
<keyword evidence="15" id="KW-0460">Magnesium</keyword>
<comment type="function">
    <text evidence="19">Involved in the final steps of cytoplasmic maturation of the 40S ribosomal subunit. Involved in processing of 18S-E pre-rRNA to the mature 18S rRNA. Required for the recycling of NOB1 and PNO1 from the late 40S precursor. The association with the very late 40S subunit intermediate may involve a translation-like checkpoint point cycle preceeding the binding to the 60S ribosomal subunit. Despite the protein kinase domain is proposed to act predominantly as an ATPase. The catalytic activity regulates its dynamic association with the 40S subunit. In addition to its role in ribosomal biogenesis acts as an adapter protein by recruiting NCL/nucleolin the to PRMT5 complex for its symmetrical methylation.</text>
</comment>
<dbReference type="GO" id="GO:0046872">
    <property type="term" value="F:metal ion binding"/>
    <property type="evidence" value="ECO:0007669"/>
    <property type="project" value="UniProtKB-KW"/>
</dbReference>
<comment type="cofactor">
    <cofactor evidence="1">
        <name>Mg(2+)</name>
        <dbReference type="ChEBI" id="CHEBI:18420"/>
    </cofactor>
</comment>
<dbReference type="GO" id="GO:0005737">
    <property type="term" value="C:cytoplasm"/>
    <property type="evidence" value="ECO:0007669"/>
    <property type="project" value="UniProtKB-SubCell"/>
</dbReference>
<dbReference type="SMART" id="SM00090">
    <property type="entry name" value="RIO"/>
    <property type="match status" value="1"/>
</dbReference>
<dbReference type="InterPro" id="IPR051272">
    <property type="entry name" value="RIO-type_Ser/Thr_kinase"/>
</dbReference>
<evidence type="ECO:0000313" key="25">
    <source>
        <dbReference type="EMBL" id="VEN59012.1"/>
    </source>
</evidence>
<keyword evidence="6" id="KW-0963">Cytoplasm</keyword>
<keyword evidence="13" id="KW-0378">Hydrolase</keyword>
<feature type="region of interest" description="Disordered" evidence="23">
    <location>
        <begin position="856"/>
        <end position="947"/>
    </location>
</feature>
<evidence type="ECO:0000256" key="16">
    <source>
        <dbReference type="ARBA" id="ARBA00047899"/>
    </source>
</evidence>
<dbReference type="EC" id="2.7.11.1" evidence="4"/>
<accession>A0A653DFM8</accession>
<feature type="compositionally biased region" description="Basic and acidic residues" evidence="23">
    <location>
        <begin position="487"/>
        <end position="509"/>
    </location>
</feature>
<dbReference type="InterPro" id="IPR032084">
    <property type="entry name" value="DUF4812"/>
</dbReference>
<comment type="catalytic activity">
    <reaction evidence="18">
        <text>ATP + H2O = ADP + phosphate + H(+)</text>
        <dbReference type="Rhea" id="RHEA:13065"/>
        <dbReference type="ChEBI" id="CHEBI:15377"/>
        <dbReference type="ChEBI" id="CHEBI:15378"/>
        <dbReference type="ChEBI" id="CHEBI:30616"/>
        <dbReference type="ChEBI" id="CHEBI:43474"/>
        <dbReference type="ChEBI" id="CHEBI:456216"/>
    </reaction>
</comment>
<keyword evidence="10" id="KW-0479">Metal-binding</keyword>
<feature type="compositionally biased region" description="Acidic residues" evidence="23">
    <location>
        <begin position="43"/>
        <end position="60"/>
    </location>
</feature>
<dbReference type="InterPro" id="IPR018934">
    <property type="entry name" value="RIO_dom"/>
</dbReference>
<dbReference type="Gene3D" id="1.10.510.10">
    <property type="entry name" value="Transferase(Phosphotransferase) domain 1"/>
    <property type="match status" value="1"/>
</dbReference>
<evidence type="ECO:0000256" key="23">
    <source>
        <dbReference type="SAM" id="MobiDB-lite"/>
    </source>
</evidence>
<evidence type="ECO:0000256" key="2">
    <source>
        <dbReference type="ARBA" id="ARBA00004496"/>
    </source>
</evidence>
<evidence type="ECO:0000256" key="17">
    <source>
        <dbReference type="ARBA" id="ARBA00048679"/>
    </source>
</evidence>
<dbReference type="SUPFAM" id="SSF56112">
    <property type="entry name" value="Protein kinase-like (PK-like)"/>
    <property type="match status" value="1"/>
</dbReference>
<evidence type="ECO:0000256" key="7">
    <source>
        <dbReference type="ARBA" id="ARBA00022517"/>
    </source>
</evidence>
<evidence type="ECO:0000256" key="8">
    <source>
        <dbReference type="ARBA" id="ARBA00022527"/>
    </source>
</evidence>
<evidence type="ECO:0000256" key="1">
    <source>
        <dbReference type="ARBA" id="ARBA00001946"/>
    </source>
</evidence>
<dbReference type="InterPro" id="IPR018935">
    <property type="entry name" value="RIO_kinase_CS"/>
</dbReference>
<dbReference type="Proteomes" id="UP000410492">
    <property type="component" value="Unassembled WGS sequence"/>
</dbReference>
<feature type="region of interest" description="Disordered" evidence="23">
    <location>
        <begin position="816"/>
        <end position="843"/>
    </location>
</feature>
<feature type="compositionally biased region" description="Low complexity" evidence="23">
    <location>
        <begin position="922"/>
        <end position="934"/>
    </location>
</feature>
<feature type="domain" description="RIO kinase" evidence="24">
    <location>
        <begin position="130"/>
        <end position="366"/>
    </location>
</feature>
<dbReference type="GO" id="GO:0005524">
    <property type="term" value="F:ATP binding"/>
    <property type="evidence" value="ECO:0007669"/>
    <property type="project" value="UniProtKB-KW"/>
</dbReference>
<comment type="subunit">
    <text evidence="20">Associates with the precursor of the 40S ribosome subunit. Interacts (via its N-terminus) with PRMT5 (via its N-terminus). Interacts with WDR77. Found in a PRMT5 complex composed of PRMT5, WDR77 and RIOK1. Interacts (via its C-terminus) with NCL; this interaction targets NCL for PRTM5 methylation.</text>
</comment>
<keyword evidence="14" id="KW-0067">ATP-binding</keyword>
<dbReference type="EMBL" id="CAACVG010011840">
    <property type="protein sequence ID" value="VEN59012.1"/>
    <property type="molecule type" value="Genomic_DNA"/>
</dbReference>
<evidence type="ECO:0000256" key="20">
    <source>
        <dbReference type="ARBA" id="ARBA00063876"/>
    </source>
</evidence>
<dbReference type="PANTHER" id="PTHR45723">
    <property type="entry name" value="SERINE/THREONINE-PROTEIN KINASE RIO1"/>
    <property type="match status" value="1"/>
</dbReference>
<dbReference type="GO" id="GO:0004674">
    <property type="term" value="F:protein serine/threonine kinase activity"/>
    <property type="evidence" value="ECO:0007669"/>
    <property type="project" value="UniProtKB-KW"/>
</dbReference>
<evidence type="ECO:0000256" key="12">
    <source>
        <dbReference type="ARBA" id="ARBA00022777"/>
    </source>
</evidence>
<reference evidence="25 26" key="1">
    <citation type="submission" date="2019-01" db="EMBL/GenBank/DDBJ databases">
        <authorList>
            <person name="Sayadi A."/>
        </authorList>
    </citation>
    <scope>NUCLEOTIDE SEQUENCE [LARGE SCALE GENOMIC DNA]</scope>
</reference>
<keyword evidence="11" id="KW-0547">Nucleotide-binding</keyword>
<dbReference type="GO" id="GO:0016787">
    <property type="term" value="F:hydrolase activity"/>
    <property type="evidence" value="ECO:0007669"/>
    <property type="project" value="UniProtKB-KW"/>
</dbReference>
<feature type="compositionally biased region" description="Acidic residues" evidence="23">
    <location>
        <begin position="10"/>
        <end position="22"/>
    </location>
</feature>
<dbReference type="AlphaFoldDB" id="A0A653DFM8"/>
<dbReference type="GO" id="GO:0042254">
    <property type="term" value="P:ribosome biogenesis"/>
    <property type="evidence" value="ECO:0007669"/>
    <property type="project" value="UniProtKB-KW"/>
</dbReference>
<keyword evidence="26" id="KW-1185">Reference proteome</keyword>
<evidence type="ECO:0000256" key="11">
    <source>
        <dbReference type="ARBA" id="ARBA00022741"/>
    </source>
</evidence>
<dbReference type="CDD" id="cd23705">
    <property type="entry name" value="Flattop"/>
    <property type="match status" value="1"/>
</dbReference>